<protein>
    <submittedName>
        <fullName evidence="2">Uncharacterized protein</fullName>
    </submittedName>
</protein>
<evidence type="ECO:0000313" key="2">
    <source>
        <dbReference type="EMBL" id="QQM45141.1"/>
    </source>
</evidence>
<dbReference type="KEGG" id="slf:JEQ17_40920"/>
<feature type="region of interest" description="Disordered" evidence="1">
    <location>
        <begin position="1"/>
        <end position="41"/>
    </location>
</feature>
<name>A0A7T7L296_9ACTN</name>
<organism evidence="2 3">
    <name type="scientific">Streptomyces liliifuscus</name>
    <dbReference type="NCBI Taxonomy" id="2797636"/>
    <lineage>
        <taxon>Bacteria</taxon>
        <taxon>Bacillati</taxon>
        <taxon>Actinomycetota</taxon>
        <taxon>Actinomycetes</taxon>
        <taxon>Kitasatosporales</taxon>
        <taxon>Streptomycetaceae</taxon>
        <taxon>Streptomyces</taxon>
    </lineage>
</organism>
<dbReference type="RefSeq" id="WP_200399950.1">
    <property type="nucleotide sequence ID" value="NZ_CP066831.1"/>
</dbReference>
<accession>A0A7T7L296</accession>
<evidence type="ECO:0000256" key="1">
    <source>
        <dbReference type="SAM" id="MobiDB-lite"/>
    </source>
</evidence>
<proteinExistence type="predicted"/>
<reference evidence="2 3" key="1">
    <citation type="submission" date="2020-12" db="EMBL/GenBank/DDBJ databases">
        <title>A novel species.</title>
        <authorList>
            <person name="Li K."/>
        </authorList>
    </citation>
    <scope>NUCLEOTIDE SEQUENCE [LARGE SCALE GENOMIC DNA]</scope>
    <source>
        <strain evidence="2 3">ZYC-3</strain>
    </source>
</reference>
<gene>
    <name evidence="2" type="ORF">JEQ17_40920</name>
</gene>
<dbReference type="EMBL" id="CP066831">
    <property type="protein sequence ID" value="QQM45141.1"/>
    <property type="molecule type" value="Genomic_DNA"/>
</dbReference>
<dbReference type="AlphaFoldDB" id="A0A7T7L296"/>
<evidence type="ECO:0000313" key="3">
    <source>
        <dbReference type="Proteomes" id="UP000595636"/>
    </source>
</evidence>
<keyword evidence="3" id="KW-1185">Reference proteome</keyword>
<sequence>MTSEQPEPSIDEEQGCPEPPSEQEIREQAARDAQRPDPRQPAYDAVYDYIRGLGLYLPPSAARRNAIIWRAVHAALDATPTGRCISSHCVEGDHILPVEETAA</sequence>
<dbReference type="Proteomes" id="UP000595636">
    <property type="component" value="Chromosome"/>
</dbReference>
<feature type="compositionally biased region" description="Basic and acidic residues" evidence="1">
    <location>
        <begin position="23"/>
        <end position="38"/>
    </location>
</feature>